<dbReference type="InterPro" id="IPR016162">
    <property type="entry name" value="Ald_DH_N"/>
</dbReference>
<dbReference type="EMBL" id="UOEK01000557">
    <property type="protein sequence ID" value="VAW09323.1"/>
    <property type="molecule type" value="Genomic_DNA"/>
</dbReference>
<organism evidence="4">
    <name type="scientific">hydrothermal vent metagenome</name>
    <dbReference type="NCBI Taxonomy" id="652676"/>
    <lineage>
        <taxon>unclassified sequences</taxon>
        <taxon>metagenomes</taxon>
        <taxon>ecological metagenomes</taxon>
    </lineage>
</organism>
<dbReference type="InterPro" id="IPR016163">
    <property type="entry name" value="Ald_DH_C"/>
</dbReference>
<dbReference type="GO" id="GO:0004029">
    <property type="term" value="F:aldehyde dehydrogenase (NAD+) activity"/>
    <property type="evidence" value="ECO:0007669"/>
    <property type="project" value="UniProtKB-EC"/>
</dbReference>
<dbReference type="Pfam" id="PF00171">
    <property type="entry name" value="Aldedh"/>
    <property type="match status" value="1"/>
</dbReference>
<evidence type="ECO:0000256" key="2">
    <source>
        <dbReference type="ARBA" id="ARBA00023027"/>
    </source>
</evidence>
<evidence type="ECO:0000259" key="3">
    <source>
        <dbReference type="Pfam" id="PF00171"/>
    </source>
</evidence>
<dbReference type="PANTHER" id="PTHR42862:SF1">
    <property type="entry name" value="DELTA-1-PYRROLINE-5-CARBOXYLATE DEHYDROGENASE 2, ISOFORM A-RELATED"/>
    <property type="match status" value="1"/>
</dbReference>
<feature type="domain" description="Aldehyde dehydrogenase" evidence="3">
    <location>
        <begin position="86"/>
        <end position="500"/>
    </location>
</feature>
<proteinExistence type="predicted"/>
<sequence>MTTEALVDAHKSTLDKALEAIKTREYWSPYPESPRAYGEDAPALGEAAFKARLGRPFELDQPCAGMMEVAESSPYGIELGVTYPRPDVDRLVELARDAMKTWSRASAETRAAVCLEILDRLSKQSFEMAYAVMHTTGQAFMMAFQAGGPHALDRALEAVAYGYRETTRVPVAMRWEKPQGKRDPLVIDKEWHVRPQGVEVTIGVSTFPTWNGYPGIMASLVTGNASIIKPHPGTILPLAIFVETARAVIAEAGFDANLVTLAVDTPDAPIGKDLVLNDAVKLVDFTGGSAFGNWLEANVPQAQVFTEKSGVNSVIIDSVPDLKGIMRNLTVSTSLYSGQMCTTPQNIFIPRDGIDVGGEHVSFDDVVRAYTSGLEGLLGDDDRASDILGAIKGTDTLERIDNAASSGEVLLESRTVVNPTFADATVRTPVVIAVDAGDEDVYMREMFGPVIYVVATDSTEHSLQLARESASTHGALTWLVYTTDEEVSRRAVDSAVEAGVSVAFNLVGGLYVNLSAAFSDFHVTGANPAGNASLTDPAFVATRFRLVGVRKSVLS</sequence>
<keyword evidence="2" id="KW-0520">NAD</keyword>
<dbReference type="GO" id="GO:0003842">
    <property type="term" value="F:L-glutamate gamma-semialdehyde dehydrogenase activity"/>
    <property type="evidence" value="ECO:0007669"/>
    <property type="project" value="TreeGrafter"/>
</dbReference>
<dbReference type="InterPro" id="IPR011975">
    <property type="entry name" value="PaaN_2"/>
</dbReference>
<dbReference type="NCBIfam" id="TIGR02288">
    <property type="entry name" value="PaaN_2"/>
    <property type="match status" value="1"/>
</dbReference>
<dbReference type="AlphaFoldDB" id="A0A3B0SZQ0"/>
<accession>A0A3B0SZQ0</accession>
<dbReference type="Gene3D" id="3.40.605.10">
    <property type="entry name" value="Aldehyde Dehydrogenase, Chain A, domain 1"/>
    <property type="match status" value="1"/>
</dbReference>
<protein>
    <submittedName>
        <fullName evidence="4">Phenylacetic acid degradation protein PaaN2, ring-opening aldehyde dehydrogenase</fullName>
        <ecNumber evidence="4">1.2.1.3</ecNumber>
    </submittedName>
</protein>
<dbReference type="PANTHER" id="PTHR42862">
    <property type="entry name" value="DELTA-1-PYRROLINE-5-CARBOXYLATE DEHYDROGENASE 1, ISOFORM A-RELATED"/>
    <property type="match status" value="1"/>
</dbReference>
<dbReference type="Gene3D" id="3.40.309.10">
    <property type="entry name" value="Aldehyde Dehydrogenase, Chain A, domain 2"/>
    <property type="match status" value="1"/>
</dbReference>
<dbReference type="SUPFAM" id="SSF53720">
    <property type="entry name" value="ALDH-like"/>
    <property type="match status" value="1"/>
</dbReference>
<dbReference type="InterPro" id="IPR015590">
    <property type="entry name" value="Aldehyde_DH_dom"/>
</dbReference>
<evidence type="ECO:0000313" key="4">
    <source>
        <dbReference type="EMBL" id="VAW09323.1"/>
    </source>
</evidence>
<name>A0A3B0SZQ0_9ZZZZ</name>
<dbReference type="EC" id="1.2.1.3" evidence="4"/>
<gene>
    <name evidence="4" type="ORF">MNBD_ACTINO02-2364</name>
</gene>
<dbReference type="GO" id="GO:0009898">
    <property type="term" value="C:cytoplasmic side of plasma membrane"/>
    <property type="evidence" value="ECO:0007669"/>
    <property type="project" value="TreeGrafter"/>
</dbReference>
<dbReference type="InterPro" id="IPR016161">
    <property type="entry name" value="Ald_DH/histidinol_DH"/>
</dbReference>
<evidence type="ECO:0000256" key="1">
    <source>
        <dbReference type="ARBA" id="ARBA00023002"/>
    </source>
</evidence>
<keyword evidence="1 4" id="KW-0560">Oxidoreductase</keyword>
<dbReference type="GO" id="GO:0010133">
    <property type="term" value="P:L-proline catabolic process to L-glutamate"/>
    <property type="evidence" value="ECO:0007669"/>
    <property type="project" value="TreeGrafter"/>
</dbReference>
<reference evidence="4" key="1">
    <citation type="submission" date="2018-06" db="EMBL/GenBank/DDBJ databases">
        <authorList>
            <person name="Zhirakovskaya E."/>
        </authorList>
    </citation>
    <scope>NUCLEOTIDE SEQUENCE</scope>
</reference>
<dbReference type="InterPro" id="IPR050485">
    <property type="entry name" value="Proline_metab_enzyme"/>
</dbReference>